<gene>
    <name evidence="1" type="ORF">H0E84_11970</name>
</gene>
<keyword evidence="2" id="KW-1185">Reference proteome</keyword>
<comment type="caution">
    <text evidence="1">The sequence shown here is derived from an EMBL/GenBank/DDBJ whole genome shotgun (WGS) entry which is preliminary data.</text>
</comment>
<reference evidence="1 2" key="1">
    <citation type="submission" date="2020-07" db="EMBL/GenBank/DDBJ databases">
        <title>Luteimonas sp. SJ-92.</title>
        <authorList>
            <person name="Huang X.-X."/>
            <person name="Xu L."/>
            <person name="Sun J.-Q."/>
        </authorList>
    </citation>
    <scope>NUCLEOTIDE SEQUENCE [LARGE SCALE GENOMIC DNA]</scope>
    <source>
        <strain evidence="1 2">SJ-92</strain>
    </source>
</reference>
<name>A0A853JCT6_9GAMM</name>
<dbReference type="RefSeq" id="WP_180678878.1">
    <property type="nucleotide sequence ID" value="NZ_JACCKA010000072.1"/>
</dbReference>
<proteinExistence type="predicted"/>
<dbReference type="AlphaFoldDB" id="A0A853JCT6"/>
<sequence length="112" mass="12425">MKDAKACGHGDGTGDEVSCGRCDAICCRLTVVLDPDDRVPGHLTARTERGLPVMARDEEGWCVAVDPLRMCCTIYDQRPAVCRKFAMGGPYCREIRTTHHAQLRRGIPLTMY</sequence>
<dbReference type="InterPro" id="IPR005358">
    <property type="entry name" value="Puta_zinc/iron-chelating_dom"/>
</dbReference>
<dbReference type="Pfam" id="PF03692">
    <property type="entry name" value="CxxCxxCC"/>
    <property type="match status" value="1"/>
</dbReference>
<dbReference type="EMBL" id="JACCKA010000072">
    <property type="protein sequence ID" value="NZA27096.1"/>
    <property type="molecule type" value="Genomic_DNA"/>
</dbReference>
<evidence type="ECO:0000313" key="2">
    <source>
        <dbReference type="Proteomes" id="UP000578091"/>
    </source>
</evidence>
<evidence type="ECO:0000313" key="1">
    <source>
        <dbReference type="EMBL" id="NZA27096.1"/>
    </source>
</evidence>
<accession>A0A853JCT6</accession>
<protein>
    <submittedName>
        <fullName evidence="1">YkgJ family cysteine cluster protein</fullName>
    </submittedName>
</protein>
<dbReference type="Proteomes" id="UP000578091">
    <property type="component" value="Unassembled WGS sequence"/>
</dbReference>
<organism evidence="1 2">
    <name type="scientific">Luteimonas salinisoli</name>
    <dbReference type="NCBI Taxonomy" id="2752307"/>
    <lineage>
        <taxon>Bacteria</taxon>
        <taxon>Pseudomonadati</taxon>
        <taxon>Pseudomonadota</taxon>
        <taxon>Gammaproteobacteria</taxon>
        <taxon>Lysobacterales</taxon>
        <taxon>Lysobacteraceae</taxon>
        <taxon>Luteimonas</taxon>
    </lineage>
</organism>